<dbReference type="EMBL" id="NIXT01003203">
    <property type="protein sequence ID" value="OXE29495.1"/>
    <property type="molecule type" value="Genomic_DNA"/>
</dbReference>
<accession>A0A227J4Z4</accession>
<proteinExistence type="predicted"/>
<dbReference type="Pfam" id="PF00155">
    <property type="entry name" value="Aminotran_1_2"/>
    <property type="match status" value="1"/>
</dbReference>
<evidence type="ECO:0000313" key="3">
    <source>
        <dbReference type="Proteomes" id="UP000214596"/>
    </source>
</evidence>
<dbReference type="PANTHER" id="PTHR46577">
    <property type="entry name" value="HTH-TYPE TRANSCRIPTIONAL REGULATORY PROTEIN GABR"/>
    <property type="match status" value="1"/>
</dbReference>
<dbReference type="GO" id="GO:0030170">
    <property type="term" value="F:pyridoxal phosphate binding"/>
    <property type="evidence" value="ECO:0007669"/>
    <property type="project" value="InterPro"/>
</dbReference>
<dbReference type="SUPFAM" id="SSF53383">
    <property type="entry name" value="PLP-dependent transferases"/>
    <property type="match status" value="1"/>
</dbReference>
<evidence type="ECO:0000259" key="1">
    <source>
        <dbReference type="Pfam" id="PF00155"/>
    </source>
</evidence>
<feature type="non-terminal residue" evidence="2">
    <location>
        <position position="1"/>
    </location>
</feature>
<gene>
    <name evidence="2" type="ORF">CA163_28345</name>
</gene>
<dbReference type="InterPro" id="IPR004839">
    <property type="entry name" value="Aminotransferase_I/II_large"/>
</dbReference>
<sequence length="106" mass="11726">SESLRRLIAQRYIQQGMVLTHDDIVITSGALEALNLSLQAVTQPGDTIVVESPTFYGALQAIERLGLKAIEISVDPRIGHSLQQIEAAFTDHDVRACWLMTNFHNP</sequence>
<dbReference type="Gene3D" id="3.40.640.10">
    <property type="entry name" value="Type I PLP-dependent aspartate aminotransferase-like (Major domain)"/>
    <property type="match status" value="1"/>
</dbReference>
<dbReference type="InterPro" id="IPR051446">
    <property type="entry name" value="HTH_trans_reg/aminotransferase"/>
</dbReference>
<dbReference type="AlphaFoldDB" id="A0A227J4Z4"/>
<dbReference type="Proteomes" id="UP000214596">
    <property type="component" value="Unassembled WGS sequence"/>
</dbReference>
<feature type="non-terminal residue" evidence="2">
    <location>
        <position position="106"/>
    </location>
</feature>
<dbReference type="PANTHER" id="PTHR46577:SF1">
    <property type="entry name" value="HTH-TYPE TRANSCRIPTIONAL REGULATORY PROTEIN GABR"/>
    <property type="match status" value="1"/>
</dbReference>
<protein>
    <submittedName>
        <fullName evidence="2">GntR family transcriptional regulator</fullName>
    </submittedName>
</protein>
<dbReference type="InterPro" id="IPR015421">
    <property type="entry name" value="PyrdxlP-dep_Trfase_major"/>
</dbReference>
<comment type="caution">
    <text evidence="2">The sequence shown here is derived from an EMBL/GenBank/DDBJ whole genome shotgun (WGS) entry which is preliminary data.</text>
</comment>
<reference evidence="2 3" key="1">
    <citation type="journal article" date="2017" name="Appl. Environ. Microbiol.">
        <title>Parallel evolution of two clades of a major Atlantic endemic Vibrio parahaemolyticus pathogen lineage by independent acquisition of related pathogenicity islands.</title>
        <authorList>
            <person name="Xu F."/>
            <person name="Gonzalez-Escalona N."/>
            <person name="Drees K.P."/>
            <person name="Sebra R.P."/>
            <person name="Cooper V.S."/>
            <person name="Jones S.H."/>
            <person name="Whistler C.A."/>
        </authorList>
    </citation>
    <scope>NUCLEOTIDE SEQUENCE [LARGE SCALE GENOMIC DNA]</scope>
    <source>
        <strain evidence="2 3">MAVP-3</strain>
    </source>
</reference>
<name>A0A227J4Z4_VIBPH</name>
<evidence type="ECO:0000313" key="2">
    <source>
        <dbReference type="EMBL" id="OXE29495.1"/>
    </source>
</evidence>
<dbReference type="InterPro" id="IPR015424">
    <property type="entry name" value="PyrdxlP-dep_Trfase"/>
</dbReference>
<organism evidence="2 3">
    <name type="scientific">Vibrio parahaemolyticus</name>
    <dbReference type="NCBI Taxonomy" id="670"/>
    <lineage>
        <taxon>Bacteria</taxon>
        <taxon>Pseudomonadati</taxon>
        <taxon>Pseudomonadota</taxon>
        <taxon>Gammaproteobacteria</taxon>
        <taxon>Vibrionales</taxon>
        <taxon>Vibrionaceae</taxon>
        <taxon>Vibrio</taxon>
    </lineage>
</organism>
<feature type="domain" description="Aminotransferase class I/classII large" evidence="1">
    <location>
        <begin position="3"/>
        <end position="106"/>
    </location>
</feature>